<evidence type="ECO:0000256" key="1">
    <source>
        <dbReference type="SAM" id="MobiDB-lite"/>
    </source>
</evidence>
<evidence type="ECO:0000313" key="3">
    <source>
        <dbReference type="Proteomes" id="UP001189429"/>
    </source>
</evidence>
<evidence type="ECO:0000313" key="2">
    <source>
        <dbReference type="EMBL" id="CAK0790253.1"/>
    </source>
</evidence>
<accession>A0ABN9PFW8</accession>
<organism evidence="2 3">
    <name type="scientific">Prorocentrum cordatum</name>
    <dbReference type="NCBI Taxonomy" id="2364126"/>
    <lineage>
        <taxon>Eukaryota</taxon>
        <taxon>Sar</taxon>
        <taxon>Alveolata</taxon>
        <taxon>Dinophyceae</taxon>
        <taxon>Prorocentrales</taxon>
        <taxon>Prorocentraceae</taxon>
        <taxon>Prorocentrum</taxon>
    </lineage>
</organism>
<gene>
    <name evidence="2" type="ORF">PCOR1329_LOCUS1581</name>
</gene>
<protein>
    <submittedName>
        <fullName evidence="2">Uncharacterized protein</fullName>
    </submittedName>
</protein>
<name>A0ABN9PFW8_9DINO</name>
<proteinExistence type="predicted"/>
<comment type="caution">
    <text evidence="2">The sequence shown here is derived from an EMBL/GenBank/DDBJ whole genome shotgun (WGS) entry which is preliminary data.</text>
</comment>
<reference evidence="2" key="1">
    <citation type="submission" date="2023-10" db="EMBL/GenBank/DDBJ databases">
        <authorList>
            <person name="Chen Y."/>
            <person name="Shah S."/>
            <person name="Dougan E. K."/>
            <person name="Thang M."/>
            <person name="Chan C."/>
        </authorList>
    </citation>
    <scope>NUCLEOTIDE SEQUENCE [LARGE SCALE GENOMIC DNA]</scope>
</reference>
<keyword evidence="3" id="KW-1185">Reference proteome</keyword>
<sequence>MARVDLSHHPIFWEDHEVRWLTASDQAIARIIAIREATGSRARALAHRAVSPGSGVPSELAADPARLQ</sequence>
<feature type="non-terminal residue" evidence="2">
    <location>
        <position position="68"/>
    </location>
</feature>
<dbReference type="Proteomes" id="UP001189429">
    <property type="component" value="Unassembled WGS sequence"/>
</dbReference>
<feature type="region of interest" description="Disordered" evidence="1">
    <location>
        <begin position="47"/>
        <end position="68"/>
    </location>
</feature>
<dbReference type="EMBL" id="CAUYUJ010000385">
    <property type="protein sequence ID" value="CAK0790253.1"/>
    <property type="molecule type" value="Genomic_DNA"/>
</dbReference>